<sequence length="213" mass="22856">MWAPTHRSQPSHPPAHPDVDQFYAAPAKRPAPAVHAAASGDAPARQRWDRLTAEGDLRPAINSWPRARNRMRATFRHGPPADLPDLAPDGAALIHALRRGKPVGSTDQGRIPLLDLSPGCRPDGPKPLTRRSRAHGSQRSSRHGCGTRHTTNAGTSERQTTEVFTAPEKTLTKQCVRRGLKASTGPPGTSPSGGPWPRTPGTPAPHSSTRRSP</sequence>
<keyword evidence="3" id="KW-1185">Reference proteome</keyword>
<evidence type="ECO:0000256" key="1">
    <source>
        <dbReference type="SAM" id="MobiDB-lite"/>
    </source>
</evidence>
<dbReference type="Proteomes" id="UP000634229">
    <property type="component" value="Unassembled WGS sequence"/>
</dbReference>
<evidence type="ECO:0000313" key="3">
    <source>
        <dbReference type="Proteomes" id="UP000634229"/>
    </source>
</evidence>
<dbReference type="RefSeq" id="WP_201871747.1">
    <property type="nucleotide sequence ID" value="NZ_JAERRF010000003.1"/>
</dbReference>
<feature type="region of interest" description="Disordered" evidence="1">
    <location>
        <begin position="99"/>
        <end position="213"/>
    </location>
</feature>
<comment type="caution">
    <text evidence="2">The sequence shown here is derived from an EMBL/GenBank/DDBJ whole genome shotgun (WGS) entry which is preliminary data.</text>
</comment>
<feature type="compositionally biased region" description="Low complexity" evidence="1">
    <location>
        <begin position="26"/>
        <end position="43"/>
    </location>
</feature>
<gene>
    <name evidence="2" type="ORF">JK363_04730</name>
</gene>
<reference evidence="2 3" key="1">
    <citation type="submission" date="2021-01" db="EMBL/GenBank/DDBJ databases">
        <title>WGS of actinomycetes isolated from Thailand.</title>
        <authorList>
            <person name="Thawai C."/>
        </authorList>
    </citation>
    <scope>NUCLEOTIDE SEQUENCE [LARGE SCALE GENOMIC DNA]</scope>
    <source>
        <strain evidence="2 3">CA1R205</strain>
    </source>
</reference>
<feature type="region of interest" description="Disordered" evidence="1">
    <location>
        <begin position="1"/>
        <end position="21"/>
    </location>
</feature>
<accession>A0ABS1N7E1</accession>
<feature type="compositionally biased region" description="Basic residues" evidence="1">
    <location>
        <begin position="128"/>
        <end position="146"/>
    </location>
</feature>
<dbReference type="EMBL" id="JAERRF010000003">
    <property type="protein sequence ID" value="MBL1095989.1"/>
    <property type="molecule type" value="Genomic_DNA"/>
</dbReference>
<evidence type="ECO:0000313" key="2">
    <source>
        <dbReference type="EMBL" id="MBL1095989.1"/>
    </source>
</evidence>
<feature type="compositionally biased region" description="Low complexity" evidence="1">
    <location>
        <begin position="183"/>
        <end position="196"/>
    </location>
</feature>
<name>A0ABS1N7E1_9ACTN</name>
<feature type="compositionally biased region" description="Polar residues" evidence="1">
    <location>
        <begin position="1"/>
        <end position="10"/>
    </location>
</feature>
<feature type="compositionally biased region" description="Polar residues" evidence="1">
    <location>
        <begin position="148"/>
        <end position="163"/>
    </location>
</feature>
<protein>
    <submittedName>
        <fullName evidence="2">Uncharacterized protein</fullName>
    </submittedName>
</protein>
<feature type="region of interest" description="Disordered" evidence="1">
    <location>
        <begin position="26"/>
        <end position="45"/>
    </location>
</feature>
<organism evidence="2 3">
    <name type="scientific">Streptomyces coffeae</name>
    <dbReference type="NCBI Taxonomy" id="621382"/>
    <lineage>
        <taxon>Bacteria</taxon>
        <taxon>Bacillati</taxon>
        <taxon>Actinomycetota</taxon>
        <taxon>Actinomycetes</taxon>
        <taxon>Kitasatosporales</taxon>
        <taxon>Streptomycetaceae</taxon>
        <taxon>Streptomyces</taxon>
    </lineage>
</organism>
<proteinExistence type="predicted"/>